<comment type="caution">
    <text evidence="1">The sequence shown here is derived from an EMBL/GenBank/DDBJ whole genome shotgun (WGS) entry which is preliminary data.</text>
</comment>
<organism evidence="1 2">
    <name type="scientific">Staphylococcus equorum</name>
    <dbReference type="NCBI Taxonomy" id="246432"/>
    <lineage>
        <taxon>Bacteria</taxon>
        <taxon>Bacillati</taxon>
        <taxon>Bacillota</taxon>
        <taxon>Bacilli</taxon>
        <taxon>Bacillales</taxon>
        <taxon>Staphylococcaceae</taxon>
        <taxon>Staphylococcus</taxon>
    </lineage>
</organism>
<sequence length="70" mass="8412">MKDREYKDAWNEMKLDVMIDYTRLIHTEETPSNIETLPGRVEQLKDIGKYMDMKDNTNEFRNLLSDLEDD</sequence>
<dbReference type="RefSeq" id="WP_069854530.1">
    <property type="nucleotide sequence ID" value="NZ_LNPX01000028.1"/>
</dbReference>
<protein>
    <submittedName>
        <fullName evidence="1">Uncharacterized protein</fullName>
    </submittedName>
</protein>
<reference evidence="2" key="1">
    <citation type="submission" date="2015-11" db="EMBL/GenBank/DDBJ databases">
        <title>Genomic diversity of Staphylococcus saprophyticus strains from urinary tract infections, animal surfaces, and fermented foods.</title>
        <authorList>
            <person name="Wolfe B.E."/>
        </authorList>
    </citation>
    <scope>NUCLEOTIDE SEQUENCE [LARGE SCALE GENOMIC DNA]</scope>
    <source>
        <strain evidence="2">738_7</strain>
    </source>
</reference>
<gene>
    <name evidence="1" type="ORF">ASS94_07055</name>
</gene>
<evidence type="ECO:0000313" key="2">
    <source>
        <dbReference type="Proteomes" id="UP000095464"/>
    </source>
</evidence>
<evidence type="ECO:0000313" key="1">
    <source>
        <dbReference type="EMBL" id="OEK56342.1"/>
    </source>
</evidence>
<name>A0AAP7ICY9_9STAP</name>
<accession>A0AAP7ICY9</accession>
<dbReference type="EMBL" id="LNPX01000028">
    <property type="protein sequence ID" value="OEK56342.1"/>
    <property type="molecule type" value="Genomic_DNA"/>
</dbReference>
<dbReference type="AlphaFoldDB" id="A0AAP7ICY9"/>
<proteinExistence type="predicted"/>
<dbReference type="Proteomes" id="UP000095464">
    <property type="component" value="Unassembled WGS sequence"/>
</dbReference>